<dbReference type="InterPro" id="IPR001789">
    <property type="entry name" value="Sig_transdc_resp-reg_receiver"/>
</dbReference>
<dbReference type="PRINTS" id="PR00038">
    <property type="entry name" value="HTHLUXR"/>
</dbReference>
<evidence type="ECO:0000259" key="9">
    <source>
        <dbReference type="PROSITE" id="PS50110"/>
    </source>
</evidence>
<dbReference type="EMBL" id="BDGJ01000125">
    <property type="protein sequence ID" value="GAW93272.1"/>
    <property type="molecule type" value="Genomic_DNA"/>
</dbReference>
<dbReference type="SMART" id="SM00421">
    <property type="entry name" value="HTH_LUXR"/>
    <property type="match status" value="1"/>
</dbReference>
<dbReference type="InterPro" id="IPR058245">
    <property type="entry name" value="NreC/VraR/RcsB-like_REC"/>
</dbReference>
<dbReference type="Proteomes" id="UP000197032">
    <property type="component" value="Unassembled WGS sequence"/>
</dbReference>
<dbReference type="Gene3D" id="3.40.50.2300">
    <property type="match status" value="1"/>
</dbReference>
<keyword evidence="3" id="KW-0805">Transcription regulation</keyword>
<dbReference type="Pfam" id="PF00072">
    <property type="entry name" value="Response_reg"/>
    <property type="match status" value="1"/>
</dbReference>
<evidence type="ECO:0000256" key="1">
    <source>
        <dbReference type="ARBA" id="ARBA00018672"/>
    </source>
</evidence>
<dbReference type="GO" id="GO:0000160">
    <property type="term" value="P:phosphorelay signal transduction system"/>
    <property type="evidence" value="ECO:0007669"/>
    <property type="project" value="InterPro"/>
</dbReference>
<keyword evidence="4" id="KW-0238">DNA-binding</keyword>
<sequence length="218" mass="23982">MERLKLMLVDDHEMVRVGLGYILRSDPSLEVVAEAATPEEAIEKARQYSPDVILMDVRFPEGSGIEACREILSENPNTRVVMLTSYSDDEAIMASIMAGASGYILKQISSTELINAVKRVGRGESLLDPSITGKVLQMMKNAAGSQEDELAVLNEKEKKILALIAEGKTNREIAEELFLSPKTVKNYVSAVLSKLDLSNRAEAAAFAVRKKLRLNDLK</sequence>
<dbReference type="SMART" id="SM00448">
    <property type="entry name" value="REC"/>
    <property type="match status" value="1"/>
</dbReference>
<evidence type="ECO:0000256" key="6">
    <source>
        <dbReference type="ARBA" id="ARBA00024867"/>
    </source>
</evidence>
<reference evidence="11" key="1">
    <citation type="journal article" date="2017" name="Appl. Environ. Microbiol.">
        <title>Genomic Analysis of Calderihabitans maritimus KKC1, a Thermophilic, Hydrogenogenic, Carboxydotrophic Bacterium Isolated from Marine Sediment.</title>
        <authorList>
            <person name="Omae K."/>
            <person name="Yoneda Y."/>
            <person name="Fukuyama Y."/>
            <person name="Yoshida T."/>
            <person name="Sako Y."/>
        </authorList>
    </citation>
    <scope>NUCLEOTIDE SEQUENCE [LARGE SCALE GENOMIC DNA]</scope>
    <source>
        <strain evidence="11">KKC1</strain>
    </source>
</reference>
<evidence type="ECO:0000259" key="8">
    <source>
        <dbReference type="PROSITE" id="PS50043"/>
    </source>
</evidence>
<protein>
    <recommendedName>
        <fullName evidence="1">Stage 0 sporulation protein A homolog</fullName>
    </recommendedName>
</protein>
<evidence type="ECO:0000313" key="10">
    <source>
        <dbReference type="EMBL" id="GAW93272.1"/>
    </source>
</evidence>
<dbReference type="RefSeq" id="WP_088554445.1">
    <property type="nucleotide sequence ID" value="NZ_BDGJ01000125.1"/>
</dbReference>
<evidence type="ECO:0000256" key="2">
    <source>
        <dbReference type="ARBA" id="ARBA00022553"/>
    </source>
</evidence>
<keyword evidence="5" id="KW-0804">Transcription</keyword>
<dbReference type="PROSITE" id="PS50110">
    <property type="entry name" value="RESPONSE_REGULATORY"/>
    <property type="match status" value="1"/>
</dbReference>
<evidence type="ECO:0000256" key="4">
    <source>
        <dbReference type="ARBA" id="ARBA00023125"/>
    </source>
</evidence>
<dbReference type="PANTHER" id="PTHR43214">
    <property type="entry name" value="TWO-COMPONENT RESPONSE REGULATOR"/>
    <property type="match status" value="1"/>
</dbReference>
<organism evidence="10 11">
    <name type="scientific">Calderihabitans maritimus</name>
    <dbReference type="NCBI Taxonomy" id="1246530"/>
    <lineage>
        <taxon>Bacteria</taxon>
        <taxon>Bacillati</taxon>
        <taxon>Bacillota</taxon>
        <taxon>Clostridia</taxon>
        <taxon>Neomoorellales</taxon>
        <taxon>Calderihabitantaceae</taxon>
        <taxon>Calderihabitans</taxon>
    </lineage>
</organism>
<comment type="caution">
    <text evidence="10">The sequence shown here is derived from an EMBL/GenBank/DDBJ whole genome shotgun (WGS) entry which is preliminary data.</text>
</comment>
<dbReference type="GO" id="GO:0003677">
    <property type="term" value="F:DNA binding"/>
    <property type="evidence" value="ECO:0007669"/>
    <property type="project" value="UniProtKB-KW"/>
</dbReference>
<dbReference type="GO" id="GO:0006355">
    <property type="term" value="P:regulation of DNA-templated transcription"/>
    <property type="evidence" value="ECO:0007669"/>
    <property type="project" value="InterPro"/>
</dbReference>
<evidence type="ECO:0000256" key="3">
    <source>
        <dbReference type="ARBA" id="ARBA00023015"/>
    </source>
</evidence>
<dbReference type="InterPro" id="IPR016032">
    <property type="entry name" value="Sig_transdc_resp-reg_C-effctor"/>
</dbReference>
<feature type="modified residue" description="4-aspartylphosphate" evidence="7">
    <location>
        <position position="56"/>
    </location>
</feature>
<feature type="domain" description="Response regulatory" evidence="9">
    <location>
        <begin position="5"/>
        <end position="121"/>
    </location>
</feature>
<evidence type="ECO:0000256" key="7">
    <source>
        <dbReference type="PROSITE-ProRule" id="PRU00169"/>
    </source>
</evidence>
<dbReference type="InterPro" id="IPR011006">
    <property type="entry name" value="CheY-like_superfamily"/>
</dbReference>
<evidence type="ECO:0000256" key="5">
    <source>
        <dbReference type="ARBA" id="ARBA00023163"/>
    </source>
</evidence>
<dbReference type="CDD" id="cd06170">
    <property type="entry name" value="LuxR_C_like"/>
    <property type="match status" value="1"/>
</dbReference>
<dbReference type="PANTHER" id="PTHR43214:SF24">
    <property type="entry name" value="TRANSCRIPTIONAL REGULATORY PROTEIN NARL-RELATED"/>
    <property type="match status" value="1"/>
</dbReference>
<dbReference type="CDD" id="cd17535">
    <property type="entry name" value="REC_NarL-like"/>
    <property type="match status" value="1"/>
</dbReference>
<dbReference type="AlphaFoldDB" id="A0A1Z5HUT0"/>
<dbReference type="PROSITE" id="PS50043">
    <property type="entry name" value="HTH_LUXR_2"/>
    <property type="match status" value="1"/>
</dbReference>
<dbReference type="InterPro" id="IPR039420">
    <property type="entry name" value="WalR-like"/>
</dbReference>
<dbReference type="PROSITE" id="PS00622">
    <property type="entry name" value="HTH_LUXR_1"/>
    <property type="match status" value="1"/>
</dbReference>
<keyword evidence="2 7" id="KW-0597">Phosphoprotein</keyword>
<accession>A0A1Z5HUT0</accession>
<name>A0A1Z5HUT0_9FIRM</name>
<proteinExistence type="predicted"/>
<dbReference type="SUPFAM" id="SSF46894">
    <property type="entry name" value="C-terminal effector domain of the bipartite response regulators"/>
    <property type="match status" value="1"/>
</dbReference>
<comment type="function">
    <text evidence="6">May play the central regulatory role in sporulation. It may be an element of the effector pathway responsible for the activation of sporulation genes in response to nutritional stress. Spo0A may act in concert with spo0H (a sigma factor) to control the expression of some genes that are critical to the sporulation process.</text>
</comment>
<dbReference type="Pfam" id="PF00196">
    <property type="entry name" value="GerE"/>
    <property type="match status" value="1"/>
</dbReference>
<dbReference type="InterPro" id="IPR000792">
    <property type="entry name" value="Tscrpt_reg_LuxR_C"/>
</dbReference>
<feature type="domain" description="HTH luxR-type" evidence="8">
    <location>
        <begin position="146"/>
        <end position="211"/>
    </location>
</feature>
<dbReference type="SUPFAM" id="SSF52172">
    <property type="entry name" value="CheY-like"/>
    <property type="match status" value="1"/>
</dbReference>
<gene>
    <name evidence="10" type="ORF">KKC1_24110</name>
</gene>
<evidence type="ECO:0000313" key="11">
    <source>
        <dbReference type="Proteomes" id="UP000197032"/>
    </source>
</evidence>
<dbReference type="OrthoDB" id="9779069at2"/>
<keyword evidence="11" id="KW-1185">Reference proteome</keyword>